<organism evidence="2 3">
    <name type="scientific">Portunus trituberculatus</name>
    <name type="common">Swimming crab</name>
    <name type="synonym">Neptunus trituberculatus</name>
    <dbReference type="NCBI Taxonomy" id="210409"/>
    <lineage>
        <taxon>Eukaryota</taxon>
        <taxon>Metazoa</taxon>
        <taxon>Ecdysozoa</taxon>
        <taxon>Arthropoda</taxon>
        <taxon>Crustacea</taxon>
        <taxon>Multicrustacea</taxon>
        <taxon>Malacostraca</taxon>
        <taxon>Eumalacostraca</taxon>
        <taxon>Eucarida</taxon>
        <taxon>Decapoda</taxon>
        <taxon>Pleocyemata</taxon>
        <taxon>Brachyura</taxon>
        <taxon>Eubrachyura</taxon>
        <taxon>Portunoidea</taxon>
        <taxon>Portunidae</taxon>
        <taxon>Portuninae</taxon>
        <taxon>Portunus</taxon>
    </lineage>
</organism>
<accession>A0A5B7DR89</accession>
<gene>
    <name evidence="2" type="ORF">E2C01_016816</name>
</gene>
<reference evidence="2 3" key="1">
    <citation type="submission" date="2019-05" db="EMBL/GenBank/DDBJ databases">
        <title>Another draft genome of Portunus trituberculatus and its Hox gene families provides insights of decapod evolution.</title>
        <authorList>
            <person name="Jeong J.-H."/>
            <person name="Song I."/>
            <person name="Kim S."/>
            <person name="Choi T."/>
            <person name="Kim D."/>
            <person name="Ryu S."/>
            <person name="Kim W."/>
        </authorList>
    </citation>
    <scope>NUCLEOTIDE SEQUENCE [LARGE SCALE GENOMIC DNA]</scope>
    <source>
        <tissue evidence="2">Muscle</tissue>
    </source>
</reference>
<dbReference type="OrthoDB" id="4726at2759"/>
<evidence type="ECO:0000313" key="2">
    <source>
        <dbReference type="EMBL" id="MPC23755.1"/>
    </source>
</evidence>
<keyword evidence="3" id="KW-1185">Reference proteome</keyword>
<evidence type="ECO:0000256" key="1">
    <source>
        <dbReference type="SAM" id="MobiDB-lite"/>
    </source>
</evidence>
<evidence type="ECO:0000313" key="3">
    <source>
        <dbReference type="Proteomes" id="UP000324222"/>
    </source>
</evidence>
<sequence>MLADDAALVADSEEVEEKIGGGVLAYHIAGPVMPKRTNKPGISTSNRPPRGVRMARGRGRFYSGYRPTRRPSRYSTSMMID</sequence>
<proteinExistence type="predicted"/>
<dbReference type="EMBL" id="VSRR010001247">
    <property type="protein sequence ID" value="MPC23755.1"/>
    <property type="molecule type" value="Genomic_DNA"/>
</dbReference>
<name>A0A5B7DR89_PORTR</name>
<dbReference type="Proteomes" id="UP000324222">
    <property type="component" value="Unassembled WGS sequence"/>
</dbReference>
<feature type="region of interest" description="Disordered" evidence="1">
    <location>
        <begin position="34"/>
        <end position="81"/>
    </location>
</feature>
<comment type="caution">
    <text evidence="2">The sequence shown here is derived from an EMBL/GenBank/DDBJ whole genome shotgun (WGS) entry which is preliminary data.</text>
</comment>
<dbReference type="AlphaFoldDB" id="A0A5B7DR89"/>
<protein>
    <submittedName>
        <fullName evidence="2">Uncharacterized protein</fullName>
    </submittedName>
</protein>